<protein>
    <recommendedName>
        <fullName evidence="2">TraC-like domain-containing protein</fullName>
    </recommendedName>
</protein>
<dbReference type="InterPro" id="IPR024414">
    <property type="entry name" value="Uncharacterised_PrgI"/>
</dbReference>
<accession>A0A497JG23</accession>
<dbReference type="InterPro" id="IPR058596">
    <property type="entry name" value="TraC-like_dom"/>
</dbReference>
<dbReference type="AlphaFoldDB" id="A0A497JG23"/>
<evidence type="ECO:0000313" key="3">
    <source>
        <dbReference type="EMBL" id="RLG69344.1"/>
    </source>
</evidence>
<dbReference type="Pfam" id="PF12666">
    <property type="entry name" value="PrgI"/>
    <property type="match status" value="1"/>
</dbReference>
<reference evidence="3 4" key="1">
    <citation type="submission" date="2018-06" db="EMBL/GenBank/DDBJ databases">
        <title>Extensive metabolic versatility and redundancy in microbially diverse, dynamic hydrothermal sediments.</title>
        <authorList>
            <person name="Dombrowski N."/>
            <person name="Teske A."/>
            <person name="Baker B.J."/>
        </authorList>
    </citation>
    <scope>NUCLEOTIDE SEQUENCE [LARGE SCALE GENOMIC DNA]</scope>
    <source>
        <strain evidence="3">B9_G13</strain>
    </source>
</reference>
<feature type="transmembrane region" description="Helical" evidence="1">
    <location>
        <begin position="49"/>
        <end position="68"/>
    </location>
</feature>
<keyword evidence="1" id="KW-0472">Membrane</keyword>
<name>A0A497JG23_9ARCH</name>
<dbReference type="Pfam" id="PF26593">
    <property type="entry name" value="TraC-like"/>
    <property type="match status" value="1"/>
</dbReference>
<feature type="transmembrane region" description="Helical" evidence="1">
    <location>
        <begin position="24"/>
        <end position="43"/>
    </location>
</feature>
<keyword evidence="1" id="KW-0812">Transmembrane</keyword>
<sequence>MAYEIPKELKYEEKILFGLSLPQLFWLGLFTGIAAVIFFKTALLFELKVGLSLVLISLGVSFAFFNLFEKLKAIVSFKLSGTKAGYFDEKARRFVGVSRVERDAIILDDGKACAVLQIMPISFSMLSAMEQKAVISAFRDFLNALSFPIQIVVRTVNLSLNEYLADLELEVEKRKSKKLREQFQAFKRFVQDFIEENAVRNRLFYIVVPCSIKAFKDEETALNQLDIRAELCMRKLKRCNLLSRRLNSEELISLLASFFNGFIESANNYLFPLTMLERFEEEQKVEANYRDALGRTISVTLGGASIEE</sequence>
<keyword evidence="1" id="KW-1133">Transmembrane helix</keyword>
<evidence type="ECO:0000256" key="1">
    <source>
        <dbReference type="SAM" id="Phobius"/>
    </source>
</evidence>
<organism evidence="3 4">
    <name type="scientific">Candidatus Iainarchaeum sp</name>
    <dbReference type="NCBI Taxonomy" id="3101447"/>
    <lineage>
        <taxon>Archaea</taxon>
        <taxon>Candidatus Iainarchaeota</taxon>
        <taxon>Candidatus Iainarchaeia</taxon>
        <taxon>Candidatus Iainarchaeales</taxon>
        <taxon>Candidatus Iainarchaeaceae</taxon>
        <taxon>Candidatus Iainarchaeum</taxon>
    </lineage>
</organism>
<dbReference type="Proteomes" id="UP000277633">
    <property type="component" value="Unassembled WGS sequence"/>
</dbReference>
<proteinExistence type="predicted"/>
<dbReference type="EMBL" id="QMWO01000084">
    <property type="protein sequence ID" value="RLG69344.1"/>
    <property type="molecule type" value="Genomic_DNA"/>
</dbReference>
<evidence type="ECO:0000259" key="2">
    <source>
        <dbReference type="Pfam" id="PF26593"/>
    </source>
</evidence>
<feature type="domain" description="TraC-like" evidence="2">
    <location>
        <begin position="101"/>
        <end position="221"/>
    </location>
</feature>
<gene>
    <name evidence="3" type="ORF">DRO07_02470</name>
</gene>
<comment type="caution">
    <text evidence="3">The sequence shown here is derived from an EMBL/GenBank/DDBJ whole genome shotgun (WGS) entry which is preliminary data.</text>
</comment>
<evidence type="ECO:0000313" key="4">
    <source>
        <dbReference type="Proteomes" id="UP000277633"/>
    </source>
</evidence>